<dbReference type="PANTHER" id="PTHR30344:SF1">
    <property type="entry name" value="6-PHOSPHOGLUCONOLACTONASE"/>
    <property type="match status" value="1"/>
</dbReference>
<evidence type="ECO:0000313" key="5">
    <source>
        <dbReference type="Proteomes" id="UP001178507"/>
    </source>
</evidence>
<dbReference type="InterPro" id="IPR050282">
    <property type="entry name" value="Cycloisomerase_2"/>
</dbReference>
<dbReference type="EMBL" id="CAUJNA010003371">
    <property type="protein sequence ID" value="CAJ1400425.1"/>
    <property type="molecule type" value="Genomic_DNA"/>
</dbReference>
<sequence length="323" mass="34524">MLSRARPCSAVLSCWAVISLSRSRLLGSALCLAAQPFSAARLSRAQLCSAVLMRYDFYDERGAHVAVAYSGSSGMVVSAAYHGGGINILKILADGSLGAPASILHKGEKEAHPHSCFIDPSGRYGLVSDLGLDRIYVYRLDVLGGALQEEQILETTTDAGPRHMSFHPNGKFVYGINELDSTINVYAFGKDGAILGPTLQTVSTLPDGYNNRDHVNAKNAKGDPASGPNRPPDQTNATADIHVSPDGRFLYGSNRGHDSLVCFSIGRDGLLTLVDFTSTEGAHPRNFSIHPSGSWVLVANQDAWPSWGVPAREAVDEGAWTSR</sequence>
<evidence type="ECO:0000256" key="1">
    <source>
        <dbReference type="ARBA" id="ARBA00005564"/>
    </source>
</evidence>
<reference evidence="4" key="1">
    <citation type="submission" date="2023-08" db="EMBL/GenBank/DDBJ databases">
        <authorList>
            <person name="Chen Y."/>
            <person name="Shah S."/>
            <person name="Dougan E. K."/>
            <person name="Thang M."/>
            <person name="Chan C."/>
        </authorList>
    </citation>
    <scope>NUCLEOTIDE SEQUENCE</scope>
</reference>
<gene>
    <name evidence="4" type="ORF">EVOR1521_LOCUS23761</name>
</gene>
<organism evidence="4 5">
    <name type="scientific">Effrenium voratum</name>
    <dbReference type="NCBI Taxonomy" id="2562239"/>
    <lineage>
        <taxon>Eukaryota</taxon>
        <taxon>Sar</taxon>
        <taxon>Alveolata</taxon>
        <taxon>Dinophyceae</taxon>
        <taxon>Suessiales</taxon>
        <taxon>Symbiodiniaceae</taxon>
        <taxon>Effrenium</taxon>
    </lineage>
</organism>
<dbReference type="InterPro" id="IPR011045">
    <property type="entry name" value="N2O_reductase_N"/>
</dbReference>
<dbReference type="SUPFAM" id="SSF50974">
    <property type="entry name" value="Nitrous oxide reductase, N-terminal domain"/>
    <property type="match status" value="1"/>
</dbReference>
<dbReference type="GO" id="GO:0017057">
    <property type="term" value="F:6-phosphogluconolactonase activity"/>
    <property type="evidence" value="ECO:0007669"/>
    <property type="project" value="TreeGrafter"/>
</dbReference>
<feature type="signal peptide" evidence="3">
    <location>
        <begin position="1"/>
        <end position="23"/>
    </location>
</feature>
<keyword evidence="5" id="KW-1185">Reference proteome</keyword>
<accession>A0AA36J874</accession>
<evidence type="ECO:0000256" key="3">
    <source>
        <dbReference type="SAM" id="SignalP"/>
    </source>
</evidence>
<dbReference type="Gene3D" id="2.130.10.10">
    <property type="entry name" value="YVTN repeat-like/Quinoprotein amine dehydrogenase"/>
    <property type="match status" value="1"/>
</dbReference>
<evidence type="ECO:0000256" key="2">
    <source>
        <dbReference type="SAM" id="MobiDB-lite"/>
    </source>
</evidence>
<keyword evidence="3" id="KW-0732">Signal</keyword>
<dbReference type="InterPro" id="IPR015943">
    <property type="entry name" value="WD40/YVTN_repeat-like_dom_sf"/>
</dbReference>
<evidence type="ECO:0000313" key="4">
    <source>
        <dbReference type="EMBL" id="CAJ1400425.1"/>
    </source>
</evidence>
<name>A0AA36J874_9DINO</name>
<proteinExistence type="inferred from homology"/>
<comment type="caution">
    <text evidence="4">The sequence shown here is derived from an EMBL/GenBank/DDBJ whole genome shotgun (WGS) entry which is preliminary data.</text>
</comment>
<dbReference type="InterPro" id="IPR019405">
    <property type="entry name" value="Lactonase_7-beta_prop"/>
</dbReference>
<evidence type="ECO:0008006" key="6">
    <source>
        <dbReference type="Google" id="ProtNLM"/>
    </source>
</evidence>
<dbReference type="AlphaFoldDB" id="A0AA36J874"/>
<feature type="chain" id="PRO_5041369210" description="6-phosphogluconolactonase" evidence="3">
    <location>
        <begin position="24"/>
        <end position="323"/>
    </location>
</feature>
<dbReference type="Pfam" id="PF10282">
    <property type="entry name" value="Lactonase"/>
    <property type="match status" value="1"/>
</dbReference>
<dbReference type="Proteomes" id="UP001178507">
    <property type="component" value="Unassembled WGS sequence"/>
</dbReference>
<feature type="region of interest" description="Disordered" evidence="2">
    <location>
        <begin position="209"/>
        <end position="238"/>
    </location>
</feature>
<protein>
    <recommendedName>
        <fullName evidence="6">6-phosphogluconolactonase</fullName>
    </recommendedName>
</protein>
<dbReference type="PANTHER" id="PTHR30344">
    <property type="entry name" value="6-PHOSPHOGLUCONOLACTONASE-RELATED"/>
    <property type="match status" value="1"/>
</dbReference>
<comment type="similarity">
    <text evidence="1">Belongs to the cycloisomerase 2 family.</text>
</comment>